<dbReference type="SUPFAM" id="SSF49493">
    <property type="entry name" value="HSP40/DnaJ peptide-binding domain"/>
    <property type="match status" value="2"/>
</dbReference>
<comment type="cofactor">
    <cofactor evidence="13">
        <name>Zn(2+)</name>
        <dbReference type="ChEBI" id="CHEBI:29105"/>
    </cofactor>
    <text evidence="13">Binds 2 Zn(2+) ions per monomer.</text>
</comment>
<feature type="binding site" evidence="13">
    <location>
        <position position="206"/>
    </location>
    <ligand>
        <name>Zn(2+)</name>
        <dbReference type="ChEBI" id="CHEBI:29105"/>
        <label>1</label>
    </ligand>
</feature>
<evidence type="ECO:0000256" key="14">
    <source>
        <dbReference type="PROSITE-ProRule" id="PRU00546"/>
    </source>
</evidence>
<feature type="repeat" description="CXXCXGXG motif" evidence="13">
    <location>
        <begin position="166"/>
        <end position="173"/>
    </location>
</feature>
<dbReference type="PROSITE" id="PS51188">
    <property type="entry name" value="ZF_CR"/>
    <property type="match status" value="1"/>
</dbReference>
<evidence type="ECO:0000313" key="17">
    <source>
        <dbReference type="EMBL" id="OEH86142.1"/>
    </source>
</evidence>
<dbReference type="SMART" id="SM00271">
    <property type="entry name" value="DnaJ"/>
    <property type="match status" value="1"/>
</dbReference>
<protein>
    <recommendedName>
        <fullName evidence="12 13">Chaperone protein DnaJ</fullName>
    </recommendedName>
</protein>
<feature type="repeat" description="CXXCXGXG motif" evidence="13">
    <location>
        <begin position="206"/>
        <end position="213"/>
    </location>
</feature>
<feature type="binding site" evidence="13">
    <location>
        <position position="209"/>
    </location>
    <ligand>
        <name>Zn(2+)</name>
        <dbReference type="ChEBI" id="CHEBI:29105"/>
        <label>1</label>
    </ligand>
</feature>
<evidence type="ECO:0000313" key="18">
    <source>
        <dbReference type="Proteomes" id="UP000095255"/>
    </source>
</evidence>
<evidence type="ECO:0000256" key="9">
    <source>
        <dbReference type="ARBA" id="ARBA00023016"/>
    </source>
</evidence>
<keyword evidence="7 13" id="KW-0863">Zinc-finger</keyword>
<dbReference type="NCBIfam" id="NF008035">
    <property type="entry name" value="PRK10767.1"/>
    <property type="match status" value="1"/>
</dbReference>
<dbReference type="STRING" id="1390249.BHU72_11415"/>
<keyword evidence="18" id="KW-1185">Reference proteome</keyword>
<dbReference type="FunFam" id="2.10.230.10:FF:000002">
    <property type="entry name" value="Molecular chaperone DnaJ"/>
    <property type="match status" value="1"/>
</dbReference>
<keyword evidence="5 13" id="KW-0479">Metal-binding</keyword>
<feature type="repeat" description="CXXCXGXG motif" evidence="13">
    <location>
        <begin position="149"/>
        <end position="156"/>
    </location>
</feature>
<evidence type="ECO:0000259" key="15">
    <source>
        <dbReference type="PROSITE" id="PS50076"/>
    </source>
</evidence>
<dbReference type="InterPro" id="IPR001305">
    <property type="entry name" value="HSP_DnaJ_Cys-rich_dom"/>
</dbReference>
<dbReference type="GO" id="GO:0051082">
    <property type="term" value="F:unfolded protein binding"/>
    <property type="evidence" value="ECO:0007669"/>
    <property type="project" value="UniProtKB-UniRule"/>
</dbReference>
<evidence type="ECO:0000256" key="8">
    <source>
        <dbReference type="ARBA" id="ARBA00022833"/>
    </source>
</evidence>
<dbReference type="PANTHER" id="PTHR43096:SF48">
    <property type="entry name" value="CHAPERONE PROTEIN DNAJ"/>
    <property type="match status" value="1"/>
</dbReference>
<dbReference type="HAMAP" id="MF_01152">
    <property type="entry name" value="DnaJ"/>
    <property type="match status" value="1"/>
</dbReference>
<feature type="binding site" evidence="13">
    <location>
        <position position="169"/>
    </location>
    <ligand>
        <name>Zn(2+)</name>
        <dbReference type="ChEBI" id="CHEBI:29105"/>
        <label>2</label>
    </ligand>
</feature>
<feature type="binding site" evidence="13">
    <location>
        <position position="195"/>
    </location>
    <ligand>
        <name>Zn(2+)</name>
        <dbReference type="ChEBI" id="CHEBI:29105"/>
        <label>2</label>
    </ligand>
</feature>
<dbReference type="GO" id="GO:0031072">
    <property type="term" value="F:heat shock protein binding"/>
    <property type="evidence" value="ECO:0007669"/>
    <property type="project" value="InterPro"/>
</dbReference>
<comment type="domain">
    <text evidence="13">The J domain is necessary and sufficient to stimulate DnaK ATPase activity. Zinc center 1 plays an important role in the autonomous, DnaK-independent chaperone activity of DnaJ. Zinc center 2 is essential for interaction with DnaK and for DnaJ activity.</text>
</comment>
<dbReference type="Proteomes" id="UP000095255">
    <property type="component" value="Unassembled WGS sequence"/>
</dbReference>
<dbReference type="RefSeq" id="WP_069701371.1">
    <property type="nucleotide sequence ID" value="NZ_MJAT01000006.1"/>
</dbReference>
<dbReference type="PRINTS" id="PR00625">
    <property type="entry name" value="JDOMAIN"/>
</dbReference>
<feature type="domain" description="J" evidence="15">
    <location>
        <begin position="5"/>
        <end position="70"/>
    </location>
</feature>
<dbReference type="FunFam" id="1.10.287.110:FF:000031">
    <property type="entry name" value="Molecular chaperone DnaJ"/>
    <property type="match status" value="1"/>
</dbReference>
<keyword evidence="10 13" id="KW-0143">Chaperone</keyword>
<evidence type="ECO:0000256" key="5">
    <source>
        <dbReference type="ARBA" id="ARBA00022723"/>
    </source>
</evidence>
<dbReference type="EMBL" id="MJAT01000006">
    <property type="protein sequence ID" value="OEH86142.1"/>
    <property type="molecule type" value="Genomic_DNA"/>
</dbReference>
<dbReference type="InterPro" id="IPR036410">
    <property type="entry name" value="HSP_DnaJ_Cys-rich_dom_sf"/>
</dbReference>
<feature type="binding site" evidence="13">
    <location>
        <position position="152"/>
    </location>
    <ligand>
        <name>Zn(2+)</name>
        <dbReference type="ChEBI" id="CHEBI:29105"/>
        <label>1</label>
    </ligand>
</feature>
<comment type="subcellular location">
    <subcellularLocation>
        <location evidence="1 13">Cytoplasm</location>
    </subcellularLocation>
</comment>
<dbReference type="Pfam" id="PF00226">
    <property type="entry name" value="DnaJ"/>
    <property type="match status" value="1"/>
</dbReference>
<dbReference type="NCBIfam" id="TIGR02349">
    <property type="entry name" value="DnaJ_bact"/>
    <property type="match status" value="1"/>
</dbReference>
<dbReference type="GO" id="GO:0006260">
    <property type="term" value="P:DNA replication"/>
    <property type="evidence" value="ECO:0007669"/>
    <property type="project" value="UniProtKB-KW"/>
</dbReference>
<feature type="binding site" evidence="13">
    <location>
        <position position="149"/>
    </location>
    <ligand>
        <name>Zn(2+)</name>
        <dbReference type="ChEBI" id="CHEBI:29105"/>
        <label>1</label>
    </ligand>
</feature>
<sequence length="377" mass="41239">MSKRDFYEILGVGKEASADEIKKAYRQLARKLHPDVNKDDPNAEEKFKETKEAYDVLSNPDKRAQYDRFGHAGAQGQGFGGFGGFDEGDFSGGFSDIFDMFFGGGGGGGQRASNRPRRGSDLRYDLSITFKEAMSGKEVELKLPKQENCTACDGTGAASKDDIETCNVCKGTGQEETMQNTPFGRIVNRRVCSACQGQGKRIKKVCPECKGQGKIRKTKTIKINIPAGVDTGAKIRVAGEGEPGDNGGPQGDLFIFITVKPHEFFERNGDDIYCEVPITFAQATLGDEIEVPTIEGKVRLKIPEGTQTGKMFRIKGKGAPRLRGYGNGDQFVKAVVVTPTNLTQKQKDLLKEFADIGGDDTYSQSKSFFQRVKDAFK</sequence>
<dbReference type="InterPro" id="IPR036869">
    <property type="entry name" value="J_dom_sf"/>
</dbReference>
<dbReference type="Pfam" id="PF00684">
    <property type="entry name" value="DnaJ_CXXCXGXG"/>
    <property type="match status" value="1"/>
</dbReference>
<dbReference type="Gene3D" id="6.20.20.10">
    <property type="match status" value="2"/>
</dbReference>
<dbReference type="PROSITE" id="PS50076">
    <property type="entry name" value="DNAJ_2"/>
    <property type="match status" value="1"/>
</dbReference>
<feature type="binding site" evidence="13">
    <location>
        <position position="166"/>
    </location>
    <ligand>
        <name>Zn(2+)</name>
        <dbReference type="ChEBI" id="CHEBI:29105"/>
        <label>2</label>
    </ligand>
</feature>
<keyword evidence="4 13" id="KW-0235">DNA replication</keyword>
<dbReference type="CDD" id="cd06257">
    <property type="entry name" value="DnaJ"/>
    <property type="match status" value="1"/>
</dbReference>
<evidence type="ECO:0000256" key="13">
    <source>
        <dbReference type="HAMAP-Rule" id="MF_01152"/>
    </source>
</evidence>
<dbReference type="PANTHER" id="PTHR43096">
    <property type="entry name" value="DNAJ HOMOLOG 1, MITOCHONDRIAL-RELATED"/>
    <property type="match status" value="1"/>
</dbReference>
<evidence type="ECO:0000256" key="10">
    <source>
        <dbReference type="ARBA" id="ARBA00023186"/>
    </source>
</evidence>
<dbReference type="CDD" id="cd10747">
    <property type="entry name" value="DnaJ_C"/>
    <property type="match status" value="1"/>
</dbReference>
<evidence type="ECO:0000256" key="3">
    <source>
        <dbReference type="ARBA" id="ARBA00022490"/>
    </source>
</evidence>
<dbReference type="Pfam" id="PF01556">
    <property type="entry name" value="DnaJ_C"/>
    <property type="match status" value="1"/>
</dbReference>
<proteinExistence type="inferred from homology"/>
<evidence type="ECO:0000256" key="1">
    <source>
        <dbReference type="ARBA" id="ARBA00004496"/>
    </source>
</evidence>
<keyword evidence="6 13" id="KW-0677">Repeat</keyword>
<reference evidence="17 18" key="1">
    <citation type="submission" date="2016-09" db="EMBL/GenBank/DDBJ databases">
        <title>Desulfuribacillus arsenicus sp. nov., an obligately anaerobic, dissimilatory arsenic- and antimonate-reducing bacterium isolated from anoxic sediments.</title>
        <authorList>
            <person name="Abin C.A."/>
            <person name="Hollibaugh J.T."/>
        </authorList>
    </citation>
    <scope>NUCLEOTIDE SEQUENCE [LARGE SCALE GENOMIC DNA]</scope>
    <source>
        <strain evidence="17 18">MLFW-2</strain>
    </source>
</reference>
<dbReference type="InterPro" id="IPR008971">
    <property type="entry name" value="HSP40/DnaJ_pept-bd"/>
</dbReference>
<feature type="zinc finger region" description="CR-type" evidence="14">
    <location>
        <begin position="136"/>
        <end position="218"/>
    </location>
</feature>
<dbReference type="GO" id="GO:0009408">
    <property type="term" value="P:response to heat"/>
    <property type="evidence" value="ECO:0007669"/>
    <property type="project" value="InterPro"/>
</dbReference>
<dbReference type="GO" id="GO:0005524">
    <property type="term" value="F:ATP binding"/>
    <property type="evidence" value="ECO:0007669"/>
    <property type="project" value="InterPro"/>
</dbReference>
<dbReference type="InterPro" id="IPR012724">
    <property type="entry name" value="DnaJ"/>
</dbReference>
<evidence type="ECO:0000256" key="7">
    <source>
        <dbReference type="ARBA" id="ARBA00022771"/>
    </source>
</evidence>
<comment type="caution">
    <text evidence="17">The sequence shown here is derived from an EMBL/GenBank/DDBJ whole genome shotgun (WGS) entry which is preliminary data.</text>
</comment>
<dbReference type="CDD" id="cd10719">
    <property type="entry name" value="DnaJ_zf"/>
    <property type="match status" value="1"/>
</dbReference>
<feature type="domain" description="CR-type" evidence="16">
    <location>
        <begin position="136"/>
        <end position="218"/>
    </location>
</feature>
<keyword evidence="9 13" id="KW-0346">Stress response</keyword>
<feature type="binding site" evidence="13">
    <location>
        <position position="192"/>
    </location>
    <ligand>
        <name>Zn(2+)</name>
        <dbReference type="ChEBI" id="CHEBI:29105"/>
        <label>2</label>
    </ligand>
</feature>
<comment type="similarity">
    <text evidence="11 13">Belongs to the DnaJ family.</text>
</comment>
<keyword evidence="3 13" id="KW-0963">Cytoplasm</keyword>
<dbReference type="FunFam" id="2.60.260.20:FF:000004">
    <property type="entry name" value="Molecular chaperone DnaJ"/>
    <property type="match status" value="1"/>
</dbReference>
<evidence type="ECO:0000256" key="11">
    <source>
        <dbReference type="ARBA" id="ARBA00061004"/>
    </source>
</evidence>
<dbReference type="SUPFAM" id="SSF46565">
    <property type="entry name" value="Chaperone J-domain"/>
    <property type="match status" value="1"/>
</dbReference>
<evidence type="ECO:0000256" key="4">
    <source>
        <dbReference type="ARBA" id="ARBA00022705"/>
    </source>
</evidence>
<feature type="repeat" description="CXXCXGXG motif" evidence="13">
    <location>
        <begin position="192"/>
        <end position="199"/>
    </location>
</feature>
<dbReference type="GO" id="GO:0042026">
    <property type="term" value="P:protein refolding"/>
    <property type="evidence" value="ECO:0007669"/>
    <property type="project" value="TreeGrafter"/>
</dbReference>
<dbReference type="GO" id="GO:0005737">
    <property type="term" value="C:cytoplasm"/>
    <property type="evidence" value="ECO:0007669"/>
    <property type="project" value="UniProtKB-SubCell"/>
</dbReference>
<dbReference type="SUPFAM" id="SSF57938">
    <property type="entry name" value="DnaJ/Hsp40 cysteine-rich domain"/>
    <property type="match status" value="1"/>
</dbReference>
<comment type="function">
    <text evidence="13">Participates actively in the response to hyperosmotic and heat shock by preventing the aggregation of stress-denatured proteins and by disaggregating proteins, also in an autonomous, DnaK-independent fashion. Unfolded proteins bind initially to DnaJ; upon interaction with the DnaJ-bound protein, DnaK hydrolyzes its bound ATP, resulting in the formation of a stable complex. GrpE releases ADP from DnaK; ATP binding to DnaK triggers the release of the substrate protein, thus completing the reaction cycle. Several rounds of ATP-dependent interactions between DnaJ, DnaK and GrpE are required for fully efficient folding. Also involved, together with DnaK and GrpE, in the DNA replication of plasmids through activation of initiation proteins.</text>
</comment>
<evidence type="ECO:0000259" key="16">
    <source>
        <dbReference type="PROSITE" id="PS51188"/>
    </source>
</evidence>
<organism evidence="17 18">
    <name type="scientific">Desulfuribacillus stibiiarsenatis</name>
    <dbReference type="NCBI Taxonomy" id="1390249"/>
    <lineage>
        <taxon>Bacteria</taxon>
        <taxon>Bacillati</taxon>
        <taxon>Bacillota</taxon>
        <taxon>Desulfuribacillia</taxon>
        <taxon>Desulfuribacillales</taxon>
        <taxon>Desulfuribacillaceae</taxon>
        <taxon>Desulfuribacillus</taxon>
    </lineage>
</organism>
<evidence type="ECO:0000256" key="2">
    <source>
        <dbReference type="ARBA" id="ARBA00011738"/>
    </source>
</evidence>
<evidence type="ECO:0000256" key="12">
    <source>
        <dbReference type="ARBA" id="ARBA00067609"/>
    </source>
</evidence>
<dbReference type="InterPro" id="IPR001623">
    <property type="entry name" value="DnaJ_domain"/>
</dbReference>
<dbReference type="AlphaFoldDB" id="A0A1E5L7K6"/>
<gene>
    <name evidence="13" type="primary">dnaJ</name>
    <name evidence="17" type="ORF">BHU72_11415</name>
</gene>
<dbReference type="Gene3D" id="1.10.287.110">
    <property type="entry name" value="DnaJ domain"/>
    <property type="match status" value="1"/>
</dbReference>
<evidence type="ECO:0000256" key="6">
    <source>
        <dbReference type="ARBA" id="ARBA00022737"/>
    </source>
</evidence>
<dbReference type="InterPro" id="IPR002939">
    <property type="entry name" value="DnaJ_C"/>
</dbReference>
<comment type="subunit">
    <text evidence="2 13">Homodimer.</text>
</comment>
<keyword evidence="8 13" id="KW-0862">Zinc</keyword>
<dbReference type="Gene3D" id="2.60.260.20">
    <property type="entry name" value="Urease metallochaperone UreE, N-terminal domain"/>
    <property type="match status" value="2"/>
</dbReference>
<accession>A0A1E5L7K6</accession>
<dbReference type="GO" id="GO:0008270">
    <property type="term" value="F:zinc ion binding"/>
    <property type="evidence" value="ECO:0007669"/>
    <property type="project" value="UniProtKB-UniRule"/>
</dbReference>
<dbReference type="OrthoDB" id="9779889at2"/>
<name>A0A1E5L7K6_9FIRM</name>